<feature type="region of interest" description="Disordered" evidence="1">
    <location>
        <begin position="1"/>
        <end position="20"/>
    </location>
</feature>
<proteinExistence type="predicted"/>
<dbReference type="KEGG" id="nsh:GXM_00990"/>
<accession>A0A5P8VT23</accession>
<keyword evidence="3" id="KW-1185">Reference proteome</keyword>
<dbReference type="Proteomes" id="UP000326678">
    <property type="component" value="Chromosome Gxm1"/>
</dbReference>
<dbReference type="EMBL" id="CP045226">
    <property type="protein sequence ID" value="QFS43517.1"/>
    <property type="molecule type" value="Genomic_DNA"/>
</dbReference>
<protein>
    <submittedName>
        <fullName evidence="2">Uncharacterized protein</fullName>
    </submittedName>
</protein>
<evidence type="ECO:0000313" key="2">
    <source>
        <dbReference type="EMBL" id="QFS43517.1"/>
    </source>
</evidence>
<sequence length="43" mass="4839">MGGILRRESSLVEFSQSPSNPVDISIKTATEKFWMPNCQKHST</sequence>
<feature type="compositionally biased region" description="Basic and acidic residues" evidence="1">
    <location>
        <begin position="1"/>
        <end position="10"/>
    </location>
</feature>
<dbReference type="AlphaFoldDB" id="A0A5P8VT23"/>
<organism evidence="2 3">
    <name type="scientific">Nostoc sphaeroides CCNUC1</name>
    <dbReference type="NCBI Taxonomy" id="2653204"/>
    <lineage>
        <taxon>Bacteria</taxon>
        <taxon>Bacillati</taxon>
        <taxon>Cyanobacteriota</taxon>
        <taxon>Cyanophyceae</taxon>
        <taxon>Nostocales</taxon>
        <taxon>Nostocaceae</taxon>
        <taxon>Nostoc</taxon>
    </lineage>
</organism>
<gene>
    <name evidence="2" type="ORF">GXM_00990</name>
</gene>
<name>A0A5P8VT23_9NOSO</name>
<reference evidence="2 3" key="1">
    <citation type="submission" date="2019-10" db="EMBL/GenBank/DDBJ databases">
        <title>Genomic and transcriptomic insights into the perfect genentic adaptation of a filamentous nitrogen-fixing cyanobacterium to rice fields.</title>
        <authorList>
            <person name="Chen Z."/>
        </authorList>
    </citation>
    <scope>NUCLEOTIDE SEQUENCE [LARGE SCALE GENOMIC DNA]</scope>
    <source>
        <strain evidence="2">CCNUC1</strain>
    </source>
</reference>
<evidence type="ECO:0000256" key="1">
    <source>
        <dbReference type="SAM" id="MobiDB-lite"/>
    </source>
</evidence>
<evidence type="ECO:0000313" key="3">
    <source>
        <dbReference type="Proteomes" id="UP000326678"/>
    </source>
</evidence>